<feature type="transmembrane region" description="Helical" evidence="1">
    <location>
        <begin position="94"/>
        <end position="112"/>
    </location>
</feature>
<evidence type="ECO:0000256" key="1">
    <source>
        <dbReference type="SAM" id="Phobius"/>
    </source>
</evidence>
<proteinExistence type="predicted"/>
<evidence type="ECO:0000313" key="3">
    <source>
        <dbReference type="Proteomes" id="UP000308549"/>
    </source>
</evidence>
<comment type="caution">
    <text evidence="2">The sequence shown here is derived from an EMBL/GenBank/DDBJ whole genome shotgun (WGS) entry which is preliminary data.</text>
</comment>
<dbReference type="AlphaFoldDB" id="A0A4U0TPD1"/>
<gene>
    <name evidence="2" type="ORF">B0A50_06532</name>
</gene>
<keyword evidence="3" id="KW-1185">Reference proteome</keyword>
<dbReference type="Proteomes" id="UP000308549">
    <property type="component" value="Unassembled WGS sequence"/>
</dbReference>
<organism evidence="2 3">
    <name type="scientific">Salinomyces thailandicus</name>
    <dbReference type="NCBI Taxonomy" id="706561"/>
    <lineage>
        <taxon>Eukaryota</taxon>
        <taxon>Fungi</taxon>
        <taxon>Dikarya</taxon>
        <taxon>Ascomycota</taxon>
        <taxon>Pezizomycotina</taxon>
        <taxon>Dothideomycetes</taxon>
        <taxon>Dothideomycetidae</taxon>
        <taxon>Mycosphaerellales</taxon>
        <taxon>Teratosphaeriaceae</taxon>
        <taxon>Salinomyces</taxon>
    </lineage>
</organism>
<protein>
    <submittedName>
        <fullName evidence="2">Uncharacterized protein</fullName>
    </submittedName>
</protein>
<sequence>MSNLRLTLKRCMIRVPPTSQRLLSSTAATRAKKPTLDNSSIFCGAEHKPSMGGASLGHLVSELSATKAGMEHIRREGETMNEDQRAMARNLAKWIVGLPMAFAGAVGGIAWLKQDH</sequence>
<keyword evidence="1" id="KW-1133">Transmembrane helix</keyword>
<dbReference type="EMBL" id="NAJL01000052">
    <property type="protein sequence ID" value="TKA23696.1"/>
    <property type="molecule type" value="Genomic_DNA"/>
</dbReference>
<keyword evidence="1" id="KW-0472">Membrane</keyword>
<evidence type="ECO:0000313" key="2">
    <source>
        <dbReference type="EMBL" id="TKA23696.1"/>
    </source>
</evidence>
<dbReference type="OrthoDB" id="3650217at2759"/>
<reference evidence="2 3" key="1">
    <citation type="submission" date="2017-03" db="EMBL/GenBank/DDBJ databases">
        <title>Genomes of endolithic fungi from Antarctica.</title>
        <authorList>
            <person name="Coleine C."/>
            <person name="Masonjones S."/>
            <person name="Stajich J.E."/>
        </authorList>
    </citation>
    <scope>NUCLEOTIDE SEQUENCE [LARGE SCALE GENOMIC DNA]</scope>
    <source>
        <strain evidence="2 3">CCFEE 6315</strain>
    </source>
</reference>
<keyword evidence="1" id="KW-0812">Transmembrane</keyword>
<name>A0A4U0TPD1_9PEZI</name>
<accession>A0A4U0TPD1</accession>